<comment type="caution">
    <text evidence="1">The sequence shown here is derived from an EMBL/GenBank/DDBJ whole genome shotgun (WGS) entry which is preliminary data.</text>
</comment>
<dbReference type="Proteomes" id="UP000013015">
    <property type="component" value="Unassembled WGS sequence"/>
</dbReference>
<proteinExistence type="predicted"/>
<reference evidence="1 2" key="1">
    <citation type="submission" date="2013-03" db="EMBL/GenBank/DDBJ databases">
        <title>Reference genome for the Human Microbiome Project.</title>
        <authorList>
            <person name="Aqrawi P."/>
            <person name="Ayvaz T."/>
            <person name="Bess C."/>
            <person name="Blankenburg K."/>
            <person name="Coyle M."/>
            <person name="Deng J."/>
            <person name="Forbes L."/>
            <person name="Fowler G."/>
            <person name="Francisco L."/>
            <person name="Fu Q."/>
            <person name="Gibbs R."/>
            <person name="Gross S."/>
            <person name="Gubbala S."/>
            <person name="Hale W."/>
            <person name="Hemphill L."/>
            <person name="Highlander S."/>
            <person name="Hirani K."/>
            <person name="Jackson L."/>
            <person name="Jakkamsetti A."/>
            <person name="Javaid M."/>
            <person name="Jayaseelan J.C."/>
            <person name="Jiang H."/>
            <person name="Joshi V."/>
            <person name="Korchina V."/>
            <person name="Kovar C."/>
            <person name="Lara F."/>
            <person name="Lee S."/>
            <person name="Liu Y."/>
            <person name="Mata R."/>
            <person name="Mathew T."/>
            <person name="Munidasa M."/>
            <person name="Muzny D."/>
            <person name="Nazareth L."/>
            <person name="Ngo R."/>
            <person name="Nguyen L."/>
            <person name="Nguyen N."/>
            <person name="Okwuonu G."/>
            <person name="Ongeri F."/>
            <person name="Palculict T."/>
            <person name="Patil S."/>
            <person name="Petrosino J."/>
            <person name="Pham C."/>
            <person name="Pham P."/>
            <person name="Pu L.-L."/>
            <person name="Qin X."/>
            <person name="Qu J."/>
            <person name="Reid J."/>
            <person name="Ross M."/>
            <person name="Ruth R."/>
            <person name="Saada N."/>
            <person name="San Lucas F."/>
            <person name="Santibanez J."/>
            <person name="Shang Y."/>
            <person name="Simmons D."/>
            <person name="Song X.-Z."/>
            <person name="Tang L.-Y."/>
            <person name="Thornton R."/>
            <person name="Warren J."/>
            <person name="Weissenberger G."/>
            <person name="Wilczek-Boney K."/>
            <person name="Worley K."/>
            <person name="Youmans B."/>
            <person name="Zhang J."/>
            <person name="Zhang L."/>
            <person name="Zhao Z."/>
            <person name="Zhou C."/>
            <person name="Zhu D."/>
            <person name="Zhu Y."/>
        </authorList>
    </citation>
    <scope>NUCLEOTIDE SEQUENCE [LARGE SCALE GENOMIC DNA]</scope>
    <source>
        <strain evidence="1 2">F0333</strain>
    </source>
</reference>
<protein>
    <submittedName>
        <fullName evidence="1">Uncharacterized protein</fullName>
    </submittedName>
</protein>
<dbReference type="HOGENOM" id="CLU_3283417_0_0_11"/>
<name>N6WEF6_9ACTO</name>
<gene>
    <name evidence="1" type="ORF">HMPREF9004_0683</name>
</gene>
<dbReference type="AlphaFoldDB" id="N6WEF6"/>
<organism evidence="1 2">
    <name type="scientific">Schaalia cardiffensis F0333</name>
    <dbReference type="NCBI Taxonomy" id="888050"/>
    <lineage>
        <taxon>Bacteria</taxon>
        <taxon>Bacillati</taxon>
        <taxon>Actinomycetota</taxon>
        <taxon>Actinomycetes</taxon>
        <taxon>Actinomycetales</taxon>
        <taxon>Actinomycetaceae</taxon>
        <taxon>Schaalia</taxon>
    </lineage>
</organism>
<evidence type="ECO:0000313" key="1">
    <source>
        <dbReference type="EMBL" id="ENO18634.1"/>
    </source>
</evidence>
<dbReference type="PATRIC" id="fig|888050.3.peg.653"/>
<evidence type="ECO:0000313" key="2">
    <source>
        <dbReference type="Proteomes" id="UP000013015"/>
    </source>
</evidence>
<accession>N6WEF6</accession>
<sequence>MPEVTLLAMRCESSRGLAHSTMYSTNSLSEMDKAWGRRPL</sequence>
<dbReference type="EMBL" id="AQHZ01000010">
    <property type="protein sequence ID" value="ENO18634.1"/>
    <property type="molecule type" value="Genomic_DNA"/>
</dbReference>
<keyword evidence="2" id="KW-1185">Reference proteome</keyword>